<dbReference type="SUPFAM" id="SSF53448">
    <property type="entry name" value="Nucleotide-diphospho-sugar transferases"/>
    <property type="match status" value="1"/>
</dbReference>
<evidence type="ECO:0000259" key="3">
    <source>
        <dbReference type="Pfam" id="PF00535"/>
    </source>
</evidence>
<dbReference type="RefSeq" id="WP_179167666.1">
    <property type="nucleotide sequence ID" value="NZ_CP058529.1"/>
</dbReference>
<keyword evidence="4" id="KW-0808">Transferase</keyword>
<keyword evidence="5" id="KW-1185">Reference proteome</keyword>
<keyword evidence="2" id="KW-0472">Membrane</keyword>
<evidence type="ECO:0000313" key="5">
    <source>
        <dbReference type="Proteomes" id="UP000509750"/>
    </source>
</evidence>
<keyword evidence="2" id="KW-1133">Transmembrane helix</keyword>
<dbReference type="PANTHER" id="PTHR48090">
    <property type="entry name" value="UNDECAPRENYL-PHOSPHATE 4-DEOXY-4-FORMAMIDO-L-ARABINOSE TRANSFERASE-RELATED"/>
    <property type="match status" value="1"/>
</dbReference>
<feature type="region of interest" description="Disordered" evidence="1">
    <location>
        <begin position="302"/>
        <end position="328"/>
    </location>
</feature>
<dbReference type="GeneID" id="56027247"/>
<dbReference type="InterPro" id="IPR001173">
    <property type="entry name" value="Glyco_trans_2-like"/>
</dbReference>
<evidence type="ECO:0000313" key="4">
    <source>
        <dbReference type="EMBL" id="QLG26091.1"/>
    </source>
</evidence>
<sequence length="328" mass="36401">MNRDAVTVLLPAYNEAETVGDVVRDFREHGFSNVLVADGDSTDRTRKLAEEAGARVVIQRGTGKGQAIREAVRDHVDTEYVLMADADGTYRAKDADAMLEPLFEGRAEHVVGDRFADMHEDAMTGFNRIGNRTFNWLFGFIHREDFGDILSGYRAFTRDSFRRLTLSADGFGIETELSVECARHGVRTAVVPITYLPRPNGSNTNLHPVKDGGIILMAIYRQAKTSNPLFYFGSAGVLSGLFGIIIAGYVAYEWFIYGVSHEVLAVVSGVSLIFGVQLLIFGVLSDLIVTLHRETLDRIEANDSGRNHDSVPERETSREDEPRRPEAK</sequence>
<gene>
    <name evidence="4" type="primary">aglJ</name>
    <name evidence="4" type="ORF">HUG10_00400</name>
</gene>
<dbReference type="Gene3D" id="3.90.550.10">
    <property type="entry name" value="Spore Coat Polysaccharide Biosynthesis Protein SpsA, Chain A"/>
    <property type="match status" value="1"/>
</dbReference>
<dbReference type="EC" id="2.4.1.-" evidence="4"/>
<organism evidence="4 5">
    <name type="scientific">Halorarum halophilum</name>
    <dbReference type="NCBI Taxonomy" id="2743090"/>
    <lineage>
        <taxon>Archaea</taxon>
        <taxon>Methanobacteriati</taxon>
        <taxon>Methanobacteriota</taxon>
        <taxon>Stenosarchaea group</taxon>
        <taxon>Halobacteria</taxon>
        <taxon>Halobacteriales</taxon>
        <taxon>Haloferacaceae</taxon>
        <taxon>Halorarum</taxon>
    </lineage>
</organism>
<dbReference type="KEGG" id="halg:HUG10_00400"/>
<evidence type="ECO:0000256" key="1">
    <source>
        <dbReference type="SAM" id="MobiDB-lite"/>
    </source>
</evidence>
<name>A0A7D5GFH4_9EURY</name>
<accession>A0A7D5GFH4</accession>
<dbReference type="AlphaFoldDB" id="A0A7D5GFH4"/>
<dbReference type="InterPro" id="IPR029044">
    <property type="entry name" value="Nucleotide-diphossugar_trans"/>
</dbReference>
<protein>
    <submittedName>
        <fullName evidence="4">S-layer glycoprotein N-glycosyltransferase AglJ</fullName>
        <ecNumber evidence="4">2.4.1.-</ecNumber>
    </submittedName>
</protein>
<feature type="transmembrane region" description="Helical" evidence="2">
    <location>
        <begin position="264"/>
        <end position="289"/>
    </location>
</feature>
<dbReference type="CDD" id="cd04179">
    <property type="entry name" value="DPM_DPG-synthase_like"/>
    <property type="match status" value="1"/>
</dbReference>
<dbReference type="NCBIfam" id="TIGR04182">
    <property type="entry name" value="glyco_TIGR04182"/>
    <property type="match status" value="1"/>
</dbReference>
<dbReference type="InterPro" id="IPR050256">
    <property type="entry name" value="Glycosyltransferase_2"/>
</dbReference>
<evidence type="ECO:0000256" key="2">
    <source>
        <dbReference type="SAM" id="Phobius"/>
    </source>
</evidence>
<proteinExistence type="predicted"/>
<keyword evidence="4" id="KW-0328">Glycosyltransferase</keyword>
<dbReference type="Proteomes" id="UP000509750">
    <property type="component" value="Chromosome"/>
</dbReference>
<dbReference type="Pfam" id="PF00535">
    <property type="entry name" value="Glycos_transf_2"/>
    <property type="match status" value="1"/>
</dbReference>
<reference evidence="4 5" key="1">
    <citation type="submission" date="2020-07" db="EMBL/GenBank/DDBJ databases">
        <title>Gai3-2, isolated from salt lake.</title>
        <authorList>
            <person name="Cui H."/>
            <person name="Shi X."/>
        </authorList>
    </citation>
    <scope>NUCLEOTIDE SEQUENCE [LARGE SCALE GENOMIC DNA]</scope>
    <source>
        <strain evidence="4 5">Gai3-2</strain>
    </source>
</reference>
<dbReference type="PANTHER" id="PTHR48090:SF7">
    <property type="entry name" value="RFBJ PROTEIN"/>
    <property type="match status" value="1"/>
</dbReference>
<dbReference type="InterPro" id="IPR026456">
    <property type="entry name" value="GCTrfase_AglJ"/>
</dbReference>
<feature type="domain" description="Glycosyltransferase 2-like" evidence="3">
    <location>
        <begin position="7"/>
        <end position="128"/>
    </location>
</feature>
<feature type="transmembrane region" description="Helical" evidence="2">
    <location>
        <begin position="229"/>
        <end position="252"/>
    </location>
</feature>
<dbReference type="GO" id="GO:0016757">
    <property type="term" value="F:glycosyltransferase activity"/>
    <property type="evidence" value="ECO:0007669"/>
    <property type="project" value="UniProtKB-KW"/>
</dbReference>
<dbReference type="EMBL" id="CP058529">
    <property type="protein sequence ID" value="QLG26091.1"/>
    <property type="molecule type" value="Genomic_DNA"/>
</dbReference>
<dbReference type="OrthoDB" id="103472at2157"/>
<keyword evidence="2" id="KW-0812">Transmembrane</keyword>